<dbReference type="AlphaFoldDB" id="A0A2T4IDH5"/>
<accession>A0A2T4IDH5</accession>
<dbReference type="InterPro" id="IPR021352">
    <property type="entry name" value="DUF2971"/>
</dbReference>
<organism evidence="1 2">
    <name type="scientific">Pseudothauera lacus</name>
    <dbReference type="NCBI Taxonomy" id="2136175"/>
    <lineage>
        <taxon>Bacteria</taxon>
        <taxon>Pseudomonadati</taxon>
        <taxon>Pseudomonadota</taxon>
        <taxon>Betaproteobacteria</taxon>
        <taxon>Rhodocyclales</taxon>
        <taxon>Zoogloeaceae</taxon>
        <taxon>Pseudothauera</taxon>
    </lineage>
</organism>
<comment type="caution">
    <text evidence="1">The sequence shown here is derived from an EMBL/GenBank/DDBJ whole genome shotgun (WGS) entry which is preliminary data.</text>
</comment>
<dbReference type="OrthoDB" id="4119964at2"/>
<reference evidence="1 2" key="2">
    <citation type="submission" date="2018-04" db="EMBL/GenBank/DDBJ databases">
        <title>Thauera lacus sp. nov., isolated from an saline lake in Inner Mongolia, China.</title>
        <authorList>
            <person name="Liang Q.-Y."/>
        </authorList>
    </citation>
    <scope>NUCLEOTIDE SEQUENCE [LARGE SCALE GENOMIC DNA]</scope>
    <source>
        <strain evidence="1 2">D20</strain>
    </source>
</reference>
<evidence type="ECO:0008006" key="3">
    <source>
        <dbReference type="Google" id="ProtNLM"/>
    </source>
</evidence>
<dbReference type="Proteomes" id="UP000241193">
    <property type="component" value="Unassembled WGS sequence"/>
</dbReference>
<dbReference type="Pfam" id="PF11185">
    <property type="entry name" value="DUF2971"/>
    <property type="match status" value="1"/>
</dbReference>
<evidence type="ECO:0000313" key="1">
    <source>
        <dbReference type="EMBL" id="PTD95829.1"/>
    </source>
</evidence>
<keyword evidence="2" id="KW-1185">Reference proteome</keyword>
<reference evidence="1 2" key="1">
    <citation type="submission" date="2018-03" db="EMBL/GenBank/DDBJ databases">
        <authorList>
            <person name="Keele B.F."/>
        </authorList>
    </citation>
    <scope>NUCLEOTIDE SEQUENCE [LARGE SCALE GENOMIC DNA]</scope>
    <source>
        <strain evidence="1 2">D20</strain>
    </source>
</reference>
<dbReference type="EMBL" id="PZKC01000010">
    <property type="protein sequence ID" value="PTD95829.1"/>
    <property type="molecule type" value="Genomic_DNA"/>
</dbReference>
<evidence type="ECO:0000313" key="2">
    <source>
        <dbReference type="Proteomes" id="UP000241193"/>
    </source>
</evidence>
<name>A0A2T4IDH5_9RHOO</name>
<protein>
    <recommendedName>
        <fullName evidence="3">DUF2971 domain-containing protein</fullName>
    </recommendedName>
</protein>
<proteinExistence type="predicted"/>
<gene>
    <name evidence="1" type="ORF">C8261_12570</name>
</gene>
<sequence length="275" mass="31494">MRSKFGMRKLYRYQPTLTPGDDRLSLLQNGEVWFSDPAKFNDPFDLKPRISNLMLDRWCDAPGFDAAMRRALSELLADPAIYQGALFIDPALANEFREWTADDAGHEKAWDARLQYAIEKRISQFGVVCLTPQWDSRLMWAHYADQGQGFCIEYEVDWTLNNQDVRYVPVQYTSEIPELCLSEAMFTPHQFLYRVLATKHSDWAYEQEVRLVCLTGKAQSVKLNPNFVRMTGLIAGHAMPEPLRAHLKETAARLGVTALGVNTHAHGRFHMEPLA</sequence>